<dbReference type="AlphaFoldDB" id="A0A6G1IBE5"/>
<evidence type="ECO:0000259" key="1">
    <source>
        <dbReference type="Pfam" id="PF06985"/>
    </source>
</evidence>
<dbReference type="Pfam" id="PF06985">
    <property type="entry name" value="HET"/>
    <property type="match status" value="1"/>
</dbReference>
<dbReference type="InterPro" id="IPR010730">
    <property type="entry name" value="HET"/>
</dbReference>
<feature type="domain" description="Heterokaryon incompatibility" evidence="1">
    <location>
        <begin position="195"/>
        <end position="344"/>
    </location>
</feature>
<gene>
    <name evidence="2" type="ORF">EJ06DRAFT_502568</name>
</gene>
<evidence type="ECO:0000313" key="2">
    <source>
        <dbReference type="EMBL" id="KAF2405389.1"/>
    </source>
</evidence>
<dbReference type="OrthoDB" id="5125733at2759"/>
<organism evidence="2 3">
    <name type="scientific">Trichodelitschia bisporula</name>
    <dbReference type="NCBI Taxonomy" id="703511"/>
    <lineage>
        <taxon>Eukaryota</taxon>
        <taxon>Fungi</taxon>
        <taxon>Dikarya</taxon>
        <taxon>Ascomycota</taxon>
        <taxon>Pezizomycotina</taxon>
        <taxon>Dothideomycetes</taxon>
        <taxon>Dothideomycetes incertae sedis</taxon>
        <taxon>Phaeotrichales</taxon>
        <taxon>Phaeotrichaceae</taxon>
        <taxon>Trichodelitschia</taxon>
    </lineage>
</organism>
<name>A0A6G1IBE5_9PEZI</name>
<dbReference type="PANTHER" id="PTHR33112:SF9">
    <property type="entry name" value="HETEROKARYON INCOMPATIBILITY DOMAIN-CONTAINING PROTEIN"/>
    <property type="match status" value="1"/>
</dbReference>
<accession>A0A6G1IBE5</accession>
<reference evidence="2" key="1">
    <citation type="journal article" date="2020" name="Stud. Mycol.">
        <title>101 Dothideomycetes genomes: a test case for predicting lifestyles and emergence of pathogens.</title>
        <authorList>
            <person name="Haridas S."/>
            <person name="Albert R."/>
            <person name="Binder M."/>
            <person name="Bloem J."/>
            <person name="Labutti K."/>
            <person name="Salamov A."/>
            <person name="Andreopoulos B."/>
            <person name="Baker S."/>
            <person name="Barry K."/>
            <person name="Bills G."/>
            <person name="Bluhm B."/>
            <person name="Cannon C."/>
            <person name="Castanera R."/>
            <person name="Culley D."/>
            <person name="Daum C."/>
            <person name="Ezra D."/>
            <person name="Gonzalez J."/>
            <person name="Henrissat B."/>
            <person name="Kuo A."/>
            <person name="Liang C."/>
            <person name="Lipzen A."/>
            <person name="Lutzoni F."/>
            <person name="Magnuson J."/>
            <person name="Mondo S."/>
            <person name="Nolan M."/>
            <person name="Ohm R."/>
            <person name="Pangilinan J."/>
            <person name="Park H.-J."/>
            <person name="Ramirez L."/>
            <person name="Alfaro M."/>
            <person name="Sun H."/>
            <person name="Tritt A."/>
            <person name="Yoshinaga Y."/>
            <person name="Zwiers L.-H."/>
            <person name="Turgeon B."/>
            <person name="Goodwin S."/>
            <person name="Spatafora J."/>
            <person name="Crous P."/>
            <person name="Grigoriev I."/>
        </authorList>
    </citation>
    <scope>NUCLEOTIDE SEQUENCE</scope>
    <source>
        <strain evidence="2">CBS 262.69</strain>
    </source>
</reference>
<dbReference type="PANTHER" id="PTHR33112">
    <property type="entry name" value="DOMAIN PROTEIN, PUTATIVE-RELATED"/>
    <property type="match status" value="1"/>
</dbReference>
<evidence type="ECO:0000313" key="3">
    <source>
        <dbReference type="Proteomes" id="UP000799640"/>
    </source>
</evidence>
<protein>
    <submittedName>
        <fullName evidence="2">HET-domain-containing protein</fullName>
    </submittedName>
</protein>
<sequence length="743" mass="84656">MLCRKCQEFAAQALSSSDQKPGEPFVWPNFSFSLHHADELKRCAEARCLICLNIWHSLWPHEVEKLTDESTVTLELKPDQNMPNLRASFADISGQPLFQPRTTGMFYGWADSVQKGLPEVLQECAQLPNENTGSEASFRMADFWMQECCTGHKNCPKPFKDGFIPSRVIDVGSETEDPRLVDTRTPDFKPYQKSYVALSHRWGLTPTLTTKSDTLADRMNGIPLNEIPKVFRDAVLVTRRMRERYLWIDSLCIIQDSKEDWQAESVQMCNIYKKAAFTIASAHSPDSMGGLFRQRNGLRIMPFEVAFAYISGEKRALFIPMGIPEVPWDVQDLPLYSRGWTLQELVLSPRTLIFDPDCLRWECLTTYGSERNPEKGIMRHSSDIRDIQIAIFEEHGANSTSNACFTFDSDTLCSLWHSVVQEYMARELTQYSDRLVAIAGVAEAVGGRIQSLYTTGLWKEHYHRELLWYLQSTILPNPAMHTSVHIHEQADLPKRASPTTAPSWSWASFANRITFYPFSKVHPACELVNLSTANNPHDPSGSITLRADTRIMHVHNQDPGIVAEAVRLFEGKGLRYNAPDRKVPVRLMDLDTMLLLTSKAPRFRSSVCAVPGQWMPDEMISPQTPVTFVAIATTPKLNRRGVYRQIVHALAVLPTEKDDEFRRVGYAEIYDCAWFGYDCAEDLELRKPSWEQLGKRMTLRGRIRPHGLADGKAHRHPIMYDPLPEQEAYHTDAGMLRREITIV</sequence>
<keyword evidence="3" id="KW-1185">Reference proteome</keyword>
<dbReference type="EMBL" id="ML996687">
    <property type="protein sequence ID" value="KAF2405389.1"/>
    <property type="molecule type" value="Genomic_DNA"/>
</dbReference>
<proteinExistence type="predicted"/>
<dbReference type="Proteomes" id="UP000799640">
    <property type="component" value="Unassembled WGS sequence"/>
</dbReference>